<dbReference type="GeneID" id="3974309"/>
<organism evidence="1 2">
    <name type="scientific">Agrotis segetum nuclear polyhedrosis virus</name>
    <name type="common">AsNPV</name>
    <dbReference type="NCBI Taxonomy" id="1962501"/>
    <lineage>
        <taxon>Viruses</taxon>
        <taxon>Viruses incertae sedis</taxon>
        <taxon>Naldaviricetes</taxon>
        <taxon>Lefavirales</taxon>
        <taxon>Baculoviridae</taxon>
        <taxon>Alphabaculovirus</taxon>
        <taxon>Alphabaculovirus agsegetum</taxon>
    </lineage>
</organism>
<dbReference type="Pfam" id="PF07134">
    <property type="entry name" value="AcMNPV_Orf18"/>
    <property type="match status" value="1"/>
</dbReference>
<dbReference type="EMBL" id="DQ123841">
    <property type="protein sequence ID" value="AAZ38211.1"/>
    <property type="molecule type" value="Genomic_DNA"/>
</dbReference>
<dbReference type="Proteomes" id="UP000204644">
    <property type="component" value="Segment"/>
</dbReference>
<dbReference type="InterPro" id="IPR010785">
    <property type="entry name" value="AcMNPV_AC18"/>
</dbReference>
<protein>
    <submittedName>
        <fullName evidence="1">ORF-45</fullName>
    </submittedName>
</protein>
<organismHost>
    <name type="scientific">Lepidoptera</name>
    <name type="common">moths &amp; butterflies</name>
    <dbReference type="NCBI Taxonomy" id="7088"/>
</organismHost>
<evidence type="ECO:0000313" key="2">
    <source>
        <dbReference type="Proteomes" id="UP000204644"/>
    </source>
</evidence>
<dbReference type="OrthoDB" id="15358at10239"/>
<dbReference type="KEGG" id="vg:3974309"/>
<sequence>MESLLQRLFNHKTIPYISKKYINDELGAHVLRHTPKSFHATVLSEAIAGLDTFCVLKGGAAAAVHMNNPEPSHLTDVDMEVYVDDNNVTVDNLGSFVALQALEQRLKSICEQYYDDIDARLAGVHMSRLMYDNYSRGSMIIFKSYVNEAIEVEPDAVWFGLNRTQPFKSTVSMVNDEYFLVRYSFNVHMKSSSPMWLYKSNNKVKSIQYFPLDVFFLDLSVKRAPKPFVENYKLTRLYDSSVYVESIKYLIADQLECLMFNVFNRHWHKMDSRVTRLNALVQLSNSQPTEVERSRYEEIKSSNQRFTLRDVKKLLYWLGPLGPRLLIELYFMHRFDNSIRHVTHQINFPYHRWDSDYFSRCWKQFLAVVNELFNLKYRIQ</sequence>
<name>Q287M7_NPVAS</name>
<evidence type="ECO:0000313" key="1">
    <source>
        <dbReference type="EMBL" id="AAZ38211.1"/>
    </source>
</evidence>
<dbReference type="RefSeq" id="YP_529715.1">
    <property type="nucleotide sequence ID" value="NC_007921.1"/>
</dbReference>
<accession>Q287M7</accession>
<keyword evidence="2" id="KW-1185">Reference proteome</keyword>
<proteinExistence type="predicted"/>
<reference evidence="1 2" key="2">
    <citation type="journal article" date="2006" name="J. Gen. Virol.">
        <title>Genome sequence of an enhancin gene-rich nucleopolyhedrovirus (NPV) from Agrotis segetum: collinearity with Spodoptera exigua multiple NPV.</title>
        <authorList>
            <person name="Jakubowska A.K."/>
            <person name="Peters S.A."/>
            <person name="Ziemnicka J."/>
            <person name="Vlak J.M."/>
            <person name="van Oers M.M."/>
        </authorList>
    </citation>
    <scope>NUCLEOTIDE SEQUENCE [LARGE SCALE GENOMIC DNA]</scope>
</reference>
<reference evidence="2" key="1">
    <citation type="journal article" date="2005" name="J. Invertebr. Pathol.">
        <title>Molecular characterization of Agrotis segetum nucleopolyhedrovirus from Poland.</title>
        <authorList>
            <person name="Jakubowska A."/>
            <person name="van Oers M.M."/>
            <person name="Ziemnicka J."/>
            <person name="Lipa J.J."/>
            <person name="Vlak J.M."/>
        </authorList>
    </citation>
    <scope>NUCLEOTIDE SEQUENCE [LARGE SCALE GENOMIC DNA]</scope>
</reference>